<reference evidence="2" key="1">
    <citation type="submission" date="2017-05" db="UniProtKB">
        <authorList>
            <consortium name="EnsemblMetazoa"/>
        </authorList>
    </citation>
    <scope>IDENTIFICATION</scope>
</reference>
<proteinExistence type="predicted"/>
<evidence type="ECO:0000313" key="2">
    <source>
        <dbReference type="EnsemblMetazoa" id="Aqu2.1.18979_001"/>
    </source>
</evidence>
<organism evidence="2">
    <name type="scientific">Amphimedon queenslandica</name>
    <name type="common">Sponge</name>
    <dbReference type="NCBI Taxonomy" id="400682"/>
    <lineage>
        <taxon>Eukaryota</taxon>
        <taxon>Metazoa</taxon>
        <taxon>Porifera</taxon>
        <taxon>Demospongiae</taxon>
        <taxon>Heteroscleromorpha</taxon>
        <taxon>Haplosclerida</taxon>
        <taxon>Niphatidae</taxon>
        <taxon>Amphimedon</taxon>
    </lineage>
</organism>
<name>A0A1X7TVN9_AMPQE</name>
<dbReference type="Pfam" id="PF21788">
    <property type="entry name" value="TNP-like_GBD"/>
    <property type="match status" value="1"/>
</dbReference>
<protein>
    <recommendedName>
        <fullName evidence="1">Transposable element P transposase-like GTP-binding insertion domain-containing protein</fullName>
    </recommendedName>
</protein>
<sequence length="111" mass="12917">MTITNTGLTTLPKIRHEHIYLNNFSKMRVDLATQTLSTTVAKAMRHFLTEEAEETANFIEKIITDLIITDSIYNFDLVKYILTLPGVKSFFSERISQDPLEKYFSRQRQRG</sequence>
<accession>A0A1X7TVN9</accession>
<dbReference type="InterPro" id="IPR048366">
    <property type="entry name" value="TNP-like_GBD"/>
</dbReference>
<dbReference type="EnsemblMetazoa" id="Aqu2.1.18979_001">
    <property type="protein sequence ID" value="Aqu2.1.18979_001"/>
    <property type="gene ID" value="Aqu2.1.18979"/>
</dbReference>
<dbReference type="AlphaFoldDB" id="A0A1X7TVN9"/>
<feature type="domain" description="Transposable element P transposase-like GTP-binding insertion" evidence="1">
    <location>
        <begin position="4"/>
        <end position="62"/>
    </location>
</feature>
<evidence type="ECO:0000259" key="1">
    <source>
        <dbReference type="Pfam" id="PF21788"/>
    </source>
</evidence>
<dbReference type="InParanoid" id="A0A1X7TVN9"/>